<feature type="compositionally biased region" description="Pro residues" evidence="1">
    <location>
        <begin position="125"/>
        <end position="134"/>
    </location>
</feature>
<sequence>MFSPLRSVALSCIILALPASAIAQSEADKIKPTTETLVLDPTAKPDKDKDLTNIRSKNPTAINPGAPPAKAPNPGGTRPPAPTPRPAPPPEQVITQPLINPGATRPPVPPFVAPDPITPRQTLVPTPPPQPRPLGPRLSGVPLDPASSTDAKPVEEMPYITFAAPDYGDGYEVSIVNSVRGTGRLRVSTDYGPVFCTGFVFGPTVVATSYACVPGVLENPNTHASTIEEIRIVFDHVFPDQRLWSAQGYVLTLDPTLSSRETGIAVLHIADPDTSFSADRIQRVGKAIPDPRSPLFMLSHPRGESMQFQHCGAVHADPAYLPAKTFEHSCHSDFGDLGAPIFDAATGAVVGLHLSHQLSTGRRFAQQTLDLANWISDQQ</sequence>
<dbReference type="InterPro" id="IPR009003">
    <property type="entry name" value="Peptidase_S1_PA"/>
</dbReference>
<keyword evidence="2" id="KW-0732">Signal</keyword>
<reference evidence="3 4" key="1">
    <citation type="submission" date="2017-07" db="EMBL/GenBank/DDBJ databases">
        <title>Genome Sequence of Antarctobacter heliothermus Strain SMS3 Isolated from a culture of the Diatom Skeletonema marinoi.</title>
        <authorList>
            <person name="Topel M."/>
            <person name="Pinder M.I.M."/>
            <person name="Johansson O.N."/>
            <person name="Kourtchenko O."/>
            <person name="Godhe A."/>
            <person name="Clarke A.K."/>
        </authorList>
    </citation>
    <scope>NUCLEOTIDE SEQUENCE [LARGE SCALE GENOMIC DNA]</scope>
    <source>
        <strain evidence="3 4">SMS3</strain>
    </source>
</reference>
<organism evidence="3 4">
    <name type="scientific">Antarctobacter heliothermus</name>
    <dbReference type="NCBI Taxonomy" id="74033"/>
    <lineage>
        <taxon>Bacteria</taxon>
        <taxon>Pseudomonadati</taxon>
        <taxon>Pseudomonadota</taxon>
        <taxon>Alphaproteobacteria</taxon>
        <taxon>Rhodobacterales</taxon>
        <taxon>Roseobacteraceae</taxon>
        <taxon>Antarctobacter</taxon>
    </lineage>
</organism>
<dbReference type="KEGG" id="aht:ANTHELSMS3_03592"/>
<evidence type="ECO:0000256" key="1">
    <source>
        <dbReference type="SAM" id="MobiDB-lite"/>
    </source>
</evidence>
<name>A0A222E7N7_9RHOB</name>
<keyword evidence="4" id="KW-1185">Reference proteome</keyword>
<dbReference type="RefSeq" id="WP_094036033.1">
    <property type="nucleotide sequence ID" value="NZ_CP022540.1"/>
</dbReference>
<evidence type="ECO:0000313" key="4">
    <source>
        <dbReference type="Proteomes" id="UP000203589"/>
    </source>
</evidence>
<feature type="compositionally biased region" description="Basic and acidic residues" evidence="1">
    <location>
        <begin position="43"/>
        <end position="52"/>
    </location>
</feature>
<feature type="compositionally biased region" description="Pro residues" evidence="1">
    <location>
        <begin position="104"/>
        <end position="117"/>
    </location>
</feature>
<feature type="compositionally biased region" description="Pro residues" evidence="1">
    <location>
        <begin position="65"/>
        <end position="91"/>
    </location>
</feature>
<dbReference type="EMBL" id="CP022540">
    <property type="protein sequence ID" value="ASP22215.1"/>
    <property type="molecule type" value="Genomic_DNA"/>
</dbReference>
<dbReference type="AlphaFoldDB" id="A0A222E7N7"/>
<proteinExistence type="predicted"/>
<accession>A0A222E7N7</accession>
<gene>
    <name evidence="3" type="ORF">ANTHELSMS3_03592</name>
</gene>
<dbReference type="OrthoDB" id="7809219at2"/>
<evidence type="ECO:0000256" key="2">
    <source>
        <dbReference type="SAM" id="SignalP"/>
    </source>
</evidence>
<dbReference type="SUPFAM" id="SSF50494">
    <property type="entry name" value="Trypsin-like serine proteases"/>
    <property type="match status" value="1"/>
</dbReference>
<evidence type="ECO:0000313" key="3">
    <source>
        <dbReference type="EMBL" id="ASP22215.1"/>
    </source>
</evidence>
<feature type="signal peptide" evidence="2">
    <location>
        <begin position="1"/>
        <end position="23"/>
    </location>
</feature>
<dbReference type="Pfam" id="PF13365">
    <property type="entry name" value="Trypsin_2"/>
    <property type="match status" value="1"/>
</dbReference>
<feature type="region of interest" description="Disordered" evidence="1">
    <location>
        <begin position="38"/>
        <end position="151"/>
    </location>
</feature>
<protein>
    <submittedName>
        <fullName evidence="3">Trypsin-like peptidase domain protein</fullName>
    </submittedName>
</protein>
<dbReference type="Proteomes" id="UP000203589">
    <property type="component" value="Chromosome"/>
</dbReference>
<feature type="chain" id="PRO_5012736438" evidence="2">
    <location>
        <begin position="24"/>
        <end position="379"/>
    </location>
</feature>